<keyword evidence="2" id="KW-1003">Cell membrane</keyword>
<dbReference type="OrthoDB" id="8455471at2"/>
<accession>A0A238JQ28</accession>
<dbReference type="EMBL" id="FXYG01000001">
    <property type="protein sequence ID" value="SMX32788.1"/>
    <property type="molecule type" value="Genomic_DNA"/>
</dbReference>
<feature type="transmembrane region" description="Helical" evidence="6">
    <location>
        <begin position="7"/>
        <end position="28"/>
    </location>
</feature>
<evidence type="ECO:0000256" key="5">
    <source>
        <dbReference type="ARBA" id="ARBA00023136"/>
    </source>
</evidence>
<dbReference type="InterPro" id="IPR027379">
    <property type="entry name" value="CLS_N"/>
</dbReference>
<dbReference type="GO" id="GO:0005886">
    <property type="term" value="C:plasma membrane"/>
    <property type="evidence" value="ECO:0007669"/>
    <property type="project" value="UniProtKB-SubCell"/>
</dbReference>
<evidence type="ECO:0000256" key="1">
    <source>
        <dbReference type="ARBA" id="ARBA00004651"/>
    </source>
</evidence>
<dbReference type="GeneID" id="57468384"/>
<gene>
    <name evidence="8" type="ORF">RUA8715_00031</name>
</gene>
<dbReference type="Proteomes" id="UP000202485">
    <property type="component" value="Unassembled WGS sequence"/>
</dbReference>
<comment type="subcellular location">
    <subcellularLocation>
        <location evidence="1">Cell membrane</location>
        <topology evidence="1">Multi-pass membrane protein</topology>
    </subcellularLocation>
</comment>
<proteinExistence type="predicted"/>
<evidence type="ECO:0000256" key="3">
    <source>
        <dbReference type="ARBA" id="ARBA00022692"/>
    </source>
</evidence>
<feature type="domain" description="Cardiolipin synthase N-terminal" evidence="7">
    <location>
        <begin position="14"/>
        <end position="56"/>
    </location>
</feature>
<evidence type="ECO:0000259" key="7">
    <source>
        <dbReference type="Pfam" id="PF13396"/>
    </source>
</evidence>
<evidence type="ECO:0000256" key="6">
    <source>
        <dbReference type="SAM" id="Phobius"/>
    </source>
</evidence>
<evidence type="ECO:0000313" key="9">
    <source>
        <dbReference type="Proteomes" id="UP000202485"/>
    </source>
</evidence>
<name>A0A238JQ28_9RHOB</name>
<evidence type="ECO:0000313" key="8">
    <source>
        <dbReference type="EMBL" id="SMX32788.1"/>
    </source>
</evidence>
<feature type="transmembrane region" description="Helical" evidence="6">
    <location>
        <begin position="34"/>
        <end position="54"/>
    </location>
</feature>
<protein>
    <recommendedName>
        <fullName evidence="7">Cardiolipin synthase N-terminal domain-containing protein</fullName>
    </recommendedName>
</protein>
<keyword evidence="9" id="KW-1185">Reference proteome</keyword>
<sequence length="63" mass="6685">MVEVYGIGGLIVLVLSIWAIISIIGSSATTGAKILWVLFVLLLPVIGFICWLIFGPKAARSAI</sequence>
<reference evidence="9" key="1">
    <citation type="submission" date="2017-05" db="EMBL/GenBank/DDBJ databases">
        <authorList>
            <person name="Rodrigo-Torres L."/>
            <person name="Arahal R. D."/>
            <person name="Lucena T."/>
        </authorList>
    </citation>
    <scope>NUCLEOTIDE SEQUENCE [LARGE SCALE GENOMIC DNA]</scope>
    <source>
        <strain evidence="9">CECT 8715</strain>
    </source>
</reference>
<evidence type="ECO:0000256" key="4">
    <source>
        <dbReference type="ARBA" id="ARBA00022989"/>
    </source>
</evidence>
<dbReference type="Pfam" id="PF13396">
    <property type="entry name" value="PLDc_N"/>
    <property type="match status" value="1"/>
</dbReference>
<dbReference type="AlphaFoldDB" id="A0A238JQ28"/>
<evidence type="ECO:0000256" key="2">
    <source>
        <dbReference type="ARBA" id="ARBA00022475"/>
    </source>
</evidence>
<organism evidence="8 9">
    <name type="scientific">Ruegeria arenilitoris</name>
    <dbReference type="NCBI Taxonomy" id="1173585"/>
    <lineage>
        <taxon>Bacteria</taxon>
        <taxon>Pseudomonadati</taxon>
        <taxon>Pseudomonadota</taxon>
        <taxon>Alphaproteobacteria</taxon>
        <taxon>Rhodobacterales</taxon>
        <taxon>Roseobacteraceae</taxon>
        <taxon>Ruegeria</taxon>
    </lineage>
</organism>
<keyword evidence="4 6" id="KW-1133">Transmembrane helix</keyword>
<dbReference type="RefSeq" id="WP_093961670.1">
    <property type="nucleotide sequence ID" value="NZ_FXYG01000001.1"/>
</dbReference>
<keyword evidence="3 6" id="KW-0812">Transmembrane</keyword>
<keyword evidence="5 6" id="KW-0472">Membrane</keyword>